<dbReference type="GO" id="GO:0004794">
    <property type="term" value="F:threonine deaminase activity"/>
    <property type="evidence" value="ECO:0007669"/>
    <property type="project" value="TreeGrafter"/>
</dbReference>
<dbReference type="GO" id="GO:0006565">
    <property type="term" value="P:L-serine catabolic process"/>
    <property type="evidence" value="ECO:0007669"/>
    <property type="project" value="TreeGrafter"/>
</dbReference>
<dbReference type="Proteomes" id="UP000500938">
    <property type="component" value="Chromosome"/>
</dbReference>
<evidence type="ECO:0000313" key="6">
    <source>
        <dbReference type="Proteomes" id="UP000500938"/>
    </source>
</evidence>
<organism evidence="5 6">
    <name type="scientific">Gemmatimonas groenlandica</name>
    <dbReference type="NCBI Taxonomy" id="2732249"/>
    <lineage>
        <taxon>Bacteria</taxon>
        <taxon>Pseudomonadati</taxon>
        <taxon>Gemmatimonadota</taxon>
        <taxon>Gemmatimonadia</taxon>
        <taxon>Gemmatimonadales</taxon>
        <taxon>Gemmatimonadaceae</taxon>
        <taxon>Gemmatimonas</taxon>
    </lineage>
</organism>
<evidence type="ECO:0000313" key="5">
    <source>
        <dbReference type="EMBL" id="QJR34362.1"/>
    </source>
</evidence>
<dbReference type="PANTHER" id="PTHR48078">
    <property type="entry name" value="THREONINE DEHYDRATASE, MITOCHONDRIAL-RELATED"/>
    <property type="match status" value="1"/>
</dbReference>
<proteinExistence type="predicted"/>
<protein>
    <submittedName>
        <fullName evidence="5">Threonine/serine dehydratase</fullName>
    </submittedName>
</protein>
<dbReference type="KEGG" id="ggr:HKW67_01900"/>
<sequence length="325" mass="33994">MYPITYDDVVAARTRLRPYLDPSPVRHYPPLDELVGHGIRVLVKHENHLPTGSFKVRNGTSSITALSDEDAARGVIAATTGNHGLGLAWSGAQRGVSVTICVPRGNNPEKSAAIRGLGATLIEVGDRYDETVAACREIAEREGQTLVHSTNHHEVISGAATMTAEFLEQAPDLDAIIIALGGGSQAVGASVVRDVLKPSLEVYAVQSIGASAQHDAWHDGVPRSGAPVRTFAEGIATGSTYELTFPALRQGLEEFVVVSEAAIAQSVRDLWRITHNLAEGSGATGLAGLHLLAPRLAGRTVGIVMCGGNLDAARAVTVLSGGTPV</sequence>
<keyword evidence="2" id="KW-0663">Pyridoxal phosphate</keyword>
<evidence type="ECO:0000259" key="4">
    <source>
        <dbReference type="Pfam" id="PF00291"/>
    </source>
</evidence>
<reference evidence="5 6" key="1">
    <citation type="submission" date="2020-05" db="EMBL/GenBank/DDBJ databases">
        <title>Complete genome sequence of Gemmatimonas greenlandica TET16.</title>
        <authorList>
            <person name="Zeng Y."/>
        </authorList>
    </citation>
    <scope>NUCLEOTIDE SEQUENCE [LARGE SCALE GENOMIC DNA]</scope>
    <source>
        <strain evidence="5 6">TET16</strain>
    </source>
</reference>
<feature type="domain" description="Tryptophan synthase beta chain-like PALP" evidence="4">
    <location>
        <begin position="20"/>
        <end position="307"/>
    </location>
</feature>
<dbReference type="GO" id="GO:0009097">
    <property type="term" value="P:isoleucine biosynthetic process"/>
    <property type="evidence" value="ECO:0007669"/>
    <property type="project" value="TreeGrafter"/>
</dbReference>
<gene>
    <name evidence="5" type="ORF">HKW67_01900</name>
</gene>
<keyword evidence="3" id="KW-0456">Lyase</keyword>
<dbReference type="GO" id="GO:0006567">
    <property type="term" value="P:L-threonine catabolic process"/>
    <property type="evidence" value="ECO:0007669"/>
    <property type="project" value="TreeGrafter"/>
</dbReference>
<name>A0A6M4IMW8_9BACT</name>
<comment type="cofactor">
    <cofactor evidence="1">
        <name>pyridoxal 5'-phosphate</name>
        <dbReference type="ChEBI" id="CHEBI:597326"/>
    </cofactor>
</comment>
<dbReference type="InterPro" id="IPR036052">
    <property type="entry name" value="TrpB-like_PALP_sf"/>
</dbReference>
<dbReference type="InterPro" id="IPR001926">
    <property type="entry name" value="TrpB-like_PALP"/>
</dbReference>
<dbReference type="InterPro" id="IPR050147">
    <property type="entry name" value="Ser/Thr_Dehydratase"/>
</dbReference>
<dbReference type="RefSeq" id="WP_171223788.1">
    <property type="nucleotide sequence ID" value="NZ_CP053085.1"/>
</dbReference>
<keyword evidence="6" id="KW-1185">Reference proteome</keyword>
<dbReference type="Gene3D" id="3.40.50.1100">
    <property type="match status" value="2"/>
</dbReference>
<evidence type="ECO:0000256" key="2">
    <source>
        <dbReference type="ARBA" id="ARBA00022898"/>
    </source>
</evidence>
<dbReference type="GO" id="GO:0003941">
    <property type="term" value="F:L-serine ammonia-lyase activity"/>
    <property type="evidence" value="ECO:0007669"/>
    <property type="project" value="TreeGrafter"/>
</dbReference>
<evidence type="ECO:0000256" key="3">
    <source>
        <dbReference type="ARBA" id="ARBA00023239"/>
    </source>
</evidence>
<dbReference type="Pfam" id="PF00291">
    <property type="entry name" value="PALP"/>
    <property type="match status" value="1"/>
</dbReference>
<evidence type="ECO:0000256" key="1">
    <source>
        <dbReference type="ARBA" id="ARBA00001933"/>
    </source>
</evidence>
<dbReference type="EMBL" id="CP053085">
    <property type="protein sequence ID" value="QJR34362.1"/>
    <property type="molecule type" value="Genomic_DNA"/>
</dbReference>
<dbReference type="CDD" id="cd01562">
    <property type="entry name" value="Thr-dehyd"/>
    <property type="match status" value="1"/>
</dbReference>
<dbReference type="SUPFAM" id="SSF53686">
    <property type="entry name" value="Tryptophan synthase beta subunit-like PLP-dependent enzymes"/>
    <property type="match status" value="1"/>
</dbReference>
<dbReference type="AlphaFoldDB" id="A0A6M4IMW8"/>
<dbReference type="PANTHER" id="PTHR48078:SF7">
    <property type="entry name" value="BLL6502 PROTEIN"/>
    <property type="match status" value="1"/>
</dbReference>
<accession>A0A6M4IMW8</accession>